<dbReference type="OrthoDB" id="9795572at2"/>
<dbReference type="Pfam" id="PF07238">
    <property type="entry name" value="PilZ"/>
    <property type="match status" value="1"/>
</dbReference>
<dbReference type="SUPFAM" id="SSF141371">
    <property type="entry name" value="PilZ domain-like"/>
    <property type="match status" value="1"/>
</dbReference>
<dbReference type="RefSeq" id="WP_107954789.1">
    <property type="nucleotide sequence ID" value="NZ_QAYE01000006.1"/>
</dbReference>
<organism evidence="2 3">
    <name type="scientific">Sphingomonas faeni</name>
    <dbReference type="NCBI Taxonomy" id="185950"/>
    <lineage>
        <taxon>Bacteria</taxon>
        <taxon>Pseudomonadati</taxon>
        <taxon>Pseudomonadota</taxon>
        <taxon>Alphaproteobacteria</taxon>
        <taxon>Sphingomonadales</taxon>
        <taxon>Sphingomonadaceae</taxon>
        <taxon>Sphingomonas</taxon>
    </lineage>
</organism>
<evidence type="ECO:0000259" key="1">
    <source>
        <dbReference type="Pfam" id="PF07238"/>
    </source>
</evidence>
<dbReference type="GO" id="GO:0035438">
    <property type="term" value="F:cyclic-di-GMP binding"/>
    <property type="evidence" value="ECO:0007669"/>
    <property type="project" value="InterPro"/>
</dbReference>
<proteinExistence type="predicted"/>
<dbReference type="InterPro" id="IPR009875">
    <property type="entry name" value="PilZ_domain"/>
</dbReference>
<accession>A0A2T5U3F8</accession>
<dbReference type="AlphaFoldDB" id="A0A2T5U3F8"/>
<evidence type="ECO:0000313" key="2">
    <source>
        <dbReference type="EMBL" id="PTW46044.1"/>
    </source>
</evidence>
<dbReference type="GeneID" id="91006636"/>
<dbReference type="Gene3D" id="2.40.10.220">
    <property type="entry name" value="predicted glycosyltransferase like domains"/>
    <property type="match status" value="1"/>
</dbReference>
<sequence length="105" mass="11558">MFAADFEPAERHSRRSAPRAPVSLDVRLGKTGRTLCRVVDISVHGARLQTYSALKRSTSIWLNLPHIGQVAAEVMWADDFSAGCKFHTPLGIPAFQLLIGEVPFV</sequence>
<dbReference type="Proteomes" id="UP000244013">
    <property type="component" value="Unassembled WGS sequence"/>
</dbReference>
<dbReference type="EMBL" id="QAYE01000006">
    <property type="protein sequence ID" value="PTW46044.1"/>
    <property type="molecule type" value="Genomic_DNA"/>
</dbReference>
<name>A0A2T5U3F8_9SPHN</name>
<gene>
    <name evidence="2" type="ORF">C8J25_106298</name>
</gene>
<feature type="domain" description="PilZ" evidence="1">
    <location>
        <begin position="14"/>
        <end position="98"/>
    </location>
</feature>
<protein>
    <submittedName>
        <fullName evidence="2">PilZ domain-containing protein</fullName>
    </submittedName>
</protein>
<reference evidence="2 3" key="1">
    <citation type="submission" date="2018-04" db="EMBL/GenBank/DDBJ databases">
        <title>Genomic Encyclopedia of Type Strains, Phase III (KMG-III): the genomes of soil and plant-associated and newly described type strains.</title>
        <authorList>
            <person name="Whitman W."/>
        </authorList>
    </citation>
    <scope>NUCLEOTIDE SEQUENCE [LARGE SCALE GENOMIC DNA]</scope>
    <source>
        <strain evidence="2 3">MA-olki</strain>
    </source>
</reference>
<evidence type="ECO:0000313" key="3">
    <source>
        <dbReference type="Proteomes" id="UP000244013"/>
    </source>
</evidence>
<comment type="caution">
    <text evidence="2">The sequence shown here is derived from an EMBL/GenBank/DDBJ whole genome shotgun (WGS) entry which is preliminary data.</text>
</comment>